<evidence type="ECO:0000313" key="1">
    <source>
        <dbReference type="EMBL" id="UXN60414.1"/>
    </source>
</evidence>
<gene>
    <name evidence="1" type="ORF">N8E88_28615</name>
</gene>
<organism evidence="1 2">
    <name type="scientific">Phyllobacterium zundukense</name>
    <dbReference type="NCBI Taxonomy" id="1867719"/>
    <lineage>
        <taxon>Bacteria</taxon>
        <taxon>Pseudomonadati</taxon>
        <taxon>Pseudomonadota</taxon>
        <taxon>Alphaproteobacteria</taxon>
        <taxon>Hyphomicrobiales</taxon>
        <taxon>Phyllobacteriaceae</taxon>
        <taxon>Phyllobacterium</taxon>
    </lineage>
</organism>
<dbReference type="Proteomes" id="UP001061991">
    <property type="component" value="Chromosome"/>
</dbReference>
<keyword evidence="2" id="KW-1185">Reference proteome</keyword>
<accession>A0ACD4D3N1</accession>
<sequence>MEKRLDSKLECPNCHRIYLTLTQNVTSISPIHCSACGTYLGTWAELETDFYAQGGDNGVFEMHDGQIIRKD</sequence>
<name>A0ACD4D3N1_9HYPH</name>
<protein>
    <submittedName>
        <fullName evidence="1">Uncharacterized protein</fullName>
    </submittedName>
</protein>
<evidence type="ECO:0000313" key="2">
    <source>
        <dbReference type="Proteomes" id="UP001061991"/>
    </source>
</evidence>
<reference evidence="1" key="1">
    <citation type="submission" date="2022-09" db="EMBL/GenBank/DDBJ databases">
        <title>Interaction between co-microsymbionts with complementary sets of symbiotic genes in legume-rhizobium systems.</title>
        <authorList>
            <person name="Safronova V."/>
            <person name="Sazanova A."/>
            <person name="Afonin A."/>
            <person name="Chirak E."/>
        </authorList>
    </citation>
    <scope>NUCLEOTIDE SEQUENCE</scope>
    <source>
        <strain evidence="1">A18/3m</strain>
    </source>
</reference>
<proteinExistence type="predicted"/>
<dbReference type="EMBL" id="CP104973">
    <property type="protein sequence ID" value="UXN60414.1"/>
    <property type="molecule type" value="Genomic_DNA"/>
</dbReference>